<dbReference type="STRING" id="401053.AciPR4_1133"/>
<gene>
    <name evidence="2" type="ordered locus">AciPR4_1133</name>
</gene>
<dbReference type="EMBL" id="CP002467">
    <property type="protein sequence ID" value="ADV81961.1"/>
    <property type="molecule type" value="Genomic_DNA"/>
</dbReference>
<accession>E8UXL7</accession>
<organism evidence="2 3">
    <name type="scientific">Terriglobus saanensis (strain ATCC BAA-1853 / DSM 23119 / SP1PR4)</name>
    <dbReference type="NCBI Taxonomy" id="401053"/>
    <lineage>
        <taxon>Bacteria</taxon>
        <taxon>Pseudomonadati</taxon>
        <taxon>Acidobacteriota</taxon>
        <taxon>Terriglobia</taxon>
        <taxon>Terriglobales</taxon>
        <taxon>Acidobacteriaceae</taxon>
        <taxon>Terriglobus</taxon>
    </lineage>
</organism>
<evidence type="ECO:0000313" key="2">
    <source>
        <dbReference type="EMBL" id="ADV81961.1"/>
    </source>
</evidence>
<dbReference type="Proteomes" id="UP000006844">
    <property type="component" value="Chromosome"/>
</dbReference>
<dbReference type="eggNOG" id="ENOG50337KX">
    <property type="taxonomic scope" value="Bacteria"/>
</dbReference>
<dbReference type="AlphaFoldDB" id="E8UXL7"/>
<keyword evidence="1" id="KW-0732">Signal</keyword>
<reference evidence="2 3" key="1">
    <citation type="journal article" date="2012" name="Stand. Genomic Sci.">
        <title>Complete genome sequence of Terriglobus saanensis type strain SP1PR4(T), an Acidobacteria from tundra soil.</title>
        <authorList>
            <person name="Rawat S.R."/>
            <person name="Mannisto M.K."/>
            <person name="Starovoytov V."/>
            <person name="Goodwin L."/>
            <person name="Nolan M."/>
            <person name="Hauser L."/>
            <person name="Land M."/>
            <person name="Davenport K.W."/>
            <person name="Woyke T."/>
            <person name="Haggblom M.M."/>
        </authorList>
    </citation>
    <scope>NUCLEOTIDE SEQUENCE</scope>
    <source>
        <strain evidence="3">ATCC BAA-1853 / DSM 23119 / SP1PR4</strain>
    </source>
</reference>
<evidence type="ECO:0008006" key="4">
    <source>
        <dbReference type="Google" id="ProtNLM"/>
    </source>
</evidence>
<evidence type="ECO:0000313" key="3">
    <source>
        <dbReference type="Proteomes" id="UP000006844"/>
    </source>
</evidence>
<dbReference type="RefSeq" id="WP_013567694.1">
    <property type="nucleotide sequence ID" value="NC_014963.1"/>
</dbReference>
<feature type="signal peptide" evidence="1">
    <location>
        <begin position="1"/>
        <end position="26"/>
    </location>
</feature>
<proteinExistence type="predicted"/>
<evidence type="ECO:0000256" key="1">
    <source>
        <dbReference type="SAM" id="SignalP"/>
    </source>
</evidence>
<feature type="chain" id="PRO_5003232688" description="DUF4136 domain-containing protein" evidence="1">
    <location>
        <begin position="27"/>
        <end position="176"/>
    </location>
</feature>
<sequence>MRYPLNSKLALASTLSVLLFAATAGAQTPEPPAAPLPAALTSATKLFIGNAGDQENADCLRAYNSFYQGIGALSRFQLVADPNAADLVLELHYEISPGQSIASGQGSGGFRQFRVVLQDPHSHIVLWSLTERTNYAVRQKNRDKNLDETIAALVKDFDSLVSPQPVPPKNKSIIRH</sequence>
<dbReference type="KEGG" id="tsa:AciPR4_1133"/>
<name>E8UXL7_TERSS</name>
<dbReference type="OrthoDB" id="119930at2"/>
<dbReference type="HOGENOM" id="CLU_1480061_0_0_0"/>
<protein>
    <recommendedName>
        <fullName evidence="4">DUF4136 domain-containing protein</fullName>
    </recommendedName>
</protein>
<keyword evidence="3" id="KW-1185">Reference proteome</keyword>